<accession>A0A1B0BZV9</accession>
<dbReference type="PANTHER" id="PTHR15526">
    <property type="entry name" value="MUSKELIN"/>
    <property type="match status" value="1"/>
</dbReference>
<name>A0A1B0BZV9_9MUSC</name>
<dbReference type="STRING" id="67801.A0A1B0BZV9"/>
<evidence type="ECO:0000313" key="2">
    <source>
        <dbReference type="Proteomes" id="UP000092460"/>
    </source>
</evidence>
<protein>
    <submittedName>
        <fullName evidence="1">Uncharacterized protein</fullName>
    </submittedName>
</protein>
<reference evidence="1" key="2">
    <citation type="submission" date="2020-05" db="UniProtKB">
        <authorList>
            <consortium name="EnsemblMetazoa"/>
        </authorList>
    </citation>
    <scope>IDENTIFICATION</scope>
    <source>
        <strain evidence="1">IAEA</strain>
    </source>
</reference>
<reference evidence="2" key="1">
    <citation type="submission" date="2015-01" db="EMBL/GenBank/DDBJ databases">
        <authorList>
            <person name="Aksoy S."/>
            <person name="Warren W."/>
            <person name="Wilson R.K."/>
        </authorList>
    </citation>
    <scope>NUCLEOTIDE SEQUENCE [LARGE SCALE GENOMIC DNA]</scope>
    <source>
        <strain evidence="2">IAEA</strain>
    </source>
</reference>
<evidence type="ECO:0000313" key="1">
    <source>
        <dbReference type="EnsemblMetazoa" id="GPPI045401-PA"/>
    </source>
</evidence>
<dbReference type="AlphaFoldDB" id="A0A1B0BZV9"/>
<organism evidence="1 2">
    <name type="scientific">Glossina palpalis gambiensis</name>
    <dbReference type="NCBI Taxonomy" id="67801"/>
    <lineage>
        <taxon>Eukaryota</taxon>
        <taxon>Metazoa</taxon>
        <taxon>Ecdysozoa</taxon>
        <taxon>Arthropoda</taxon>
        <taxon>Hexapoda</taxon>
        <taxon>Insecta</taxon>
        <taxon>Pterygota</taxon>
        <taxon>Neoptera</taxon>
        <taxon>Endopterygota</taxon>
        <taxon>Diptera</taxon>
        <taxon>Brachycera</taxon>
        <taxon>Muscomorpha</taxon>
        <taxon>Hippoboscoidea</taxon>
        <taxon>Glossinidae</taxon>
        <taxon>Glossina</taxon>
    </lineage>
</organism>
<dbReference type="InterPro" id="IPR052456">
    <property type="entry name" value="CTLH_complex_component"/>
</dbReference>
<dbReference type="GO" id="GO:0005737">
    <property type="term" value="C:cytoplasm"/>
    <property type="evidence" value="ECO:0007669"/>
    <property type="project" value="TreeGrafter"/>
</dbReference>
<dbReference type="EMBL" id="JXJN01023311">
    <property type="status" value="NOT_ANNOTATED_CDS"/>
    <property type="molecule type" value="Genomic_DNA"/>
</dbReference>
<dbReference type="SUPFAM" id="SSF50965">
    <property type="entry name" value="Galactose oxidase, central domain"/>
    <property type="match status" value="1"/>
</dbReference>
<dbReference type="VEuPathDB" id="VectorBase:GPPI045401"/>
<proteinExistence type="predicted"/>
<sequence>MAFKISVIYGFLEITTKFWTQLCAHSEQMNGPTPSPCHKMIFDPLSKNIFKLGRYLNNSIRTKEYIKFDFCLYDIRAGIWLQICDDTSQVSGPHLVYDHQMCIDAEKRMIYVFGRKVLTPRLK</sequence>
<dbReference type="Proteomes" id="UP000092460">
    <property type="component" value="Unassembled WGS sequence"/>
</dbReference>
<dbReference type="EnsemblMetazoa" id="GPPI045401-RA">
    <property type="protein sequence ID" value="GPPI045401-PA"/>
    <property type="gene ID" value="GPPI045401"/>
</dbReference>
<dbReference type="InterPro" id="IPR011043">
    <property type="entry name" value="Gal_Oxase/kelch_b-propeller"/>
</dbReference>
<keyword evidence="2" id="KW-1185">Reference proteome</keyword>
<dbReference type="PANTHER" id="PTHR15526:SF5">
    <property type="entry name" value="MUSKELIN"/>
    <property type="match status" value="1"/>
</dbReference>